<organism evidence="4 5">
    <name type="scientific">Exophiala spinifera</name>
    <dbReference type="NCBI Taxonomy" id="91928"/>
    <lineage>
        <taxon>Eukaryota</taxon>
        <taxon>Fungi</taxon>
        <taxon>Dikarya</taxon>
        <taxon>Ascomycota</taxon>
        <taxon>Pezizomycotina</taxon>
        <taxon>Eurotiomycetes</taxon>
        <taxon>Chaetothyriomycetidae</taxon>
        <taxon>Chaetothyriales</taxon>
        <taxon>Herpotrichiellaceae</taxon>
        <taxon>Exophiala</taxon>
    </lineage>
</organism>
<feature type="compositionally biased region" description="Low complexity" evidence="1">
    <location>
        <begin position="229"/>
        <end position="242"/>
    </location>
</feature>
<evidence type="ECO:0000259" key="2">
    <source>
        <dbReference type="Pfam" id="PF23074"/>
    </source>
</evidence>
<dbReference type="HOGENOM" id="CLU_031212_2_0_1"/>
<dbReference type="Pfam" id="PF23074">
    <property type="entry name" value="PH_FT_N"/>
    <property type="match status" value="1"/>
</dbReference>
<evidence type="ECO:0000256" key="1">
    <source>
        <dbReference type="SAM" id="MobiDB-lite"/>
    </source>
</evidence>
<dbReference type="EMBL" id="KN847498">
    <property type="protein sequence ID" value="KIW12516.1"/>
    <property type="molecule type" value="Genomic_DNA"/>
</dbReference>
<dbReference type="InterPro" id="IPR057082">
    <property type="entry name" value="PH_C"/>
</dbReference>
<dbReference type="OrthoDB" id="5345571at2759"/>
<evidence type="ECO:0000259" key="3">
    <source>
        <dbReference type="Pfam" id="PF23076"/>
    </source>
</evidence>
<reference evidence="4 5" key="1">
    <citation type="submission" date="2015-01" db="EMBL/GenBank/DDBJ databases">
        <title>The Genome Sequence of Exophiala spinifera CBS89968.</title>
        <authorList>
            <consortium name="The Broad Institute Genomics Platform"/>
            <person name="Cuomo C."/>
            <person name="de Hoog S."/>
            <person name="Gorbushina A."/>
            <person name="Stielow B."/>
            <person name="Teixiera M."/>
            <person name="Abouelleil A."/>
            <person name="Chapman S.B."/>
            <person name="Priest M."/>
            <person name="Young S.K."/>
            <person name="Wortman J."/>
            <person name="Nusbaum C."/>
            <person name="Birren B."/>
        </authorList>
    </citation>
    <scope>NUCLEOTIDE SEQUENCE [LARGE SCALE GENOMIC DNA]</scope>
    <source>
        <strain evidence="4 5">CBS 89968</strain>
    </source>
</reference>
<dbReference type="RefSeq" id="XP_016232732.1">
    <property type="nucleotide sequence ID" value="XM_016384109.1"/>
</dbReference>
<evidence type="ECO:0000313" key="4">
    <source>
        <dbReference type="EMBL" id="KIW12516.1"/>
    </source>
</evidence>
<feature type="domain" description="PH" evidence="2">
    <location>
        <begin position="282"/>
        <end position="400"/>
    </location>
</feature>
<dbReference type="InterPro" id="IPR057081">
    <property type="entry name" value="PH_N"/>
</dbReference>
<dbReference type="GeneID" id="27336876"/>
<dbReference type="AlphaFoldDB" id="A0A0D1YCB2"/>
<keyword evidence="5" id="KW-1185">Reference proteome</keyword>
<evidence type="ECO:0000313" key="5">
    <source>
        <dbReference type="Proteomes" id="UP000053328"/>
    </source>
</evidence>
<accession>A0A0D1YCB2</accession>
<dbReference type="VEuPathDB" id="FungiDB:PV08_09793"/>
<proteinExistence type="predicted"/>
<dbReference type="Proteomes" id="UP000053328">
    <property type="component" value="Unassembled WGS sequence"/>
</dbReference>
<name>A0A0D1YCB2_9EURO</name>
<feature type="compositionally biased region" description="Polar residues" evidence="1">
    <location>
        <begin position="184"/>
        <end position="218"/>
    </location>
</feature>
<feature type="region of interest" description="Disordered" evidence="1">
    <location>
        <begin position="182"/>
        <end position="243"/>
    </location>
</feature>
<dbReference type="Pfam" id="PF23076">
    <property type="entry name" value="PH_FT_C"/>
    <property type="match status" value="1"/>
</dbReference>
<sequence length="523" mass="59717">MDLLLTEEAGRALDIAEILSSLRKFDQDHLQAITLAITGLNDLSWALRELNDQIDLAGSEVTRSFATDLTLLQNSVAFTLQDVWHILGKIPPDATKIDYRNAWKEVTRYCYTMGKQTFDMRLSTYKLFTFGLCKVLKRQTYNRREIDGLRHEINDLQSLQRSNRRLITATETFANLSLVPVQRTGLSTPSQNPLPRKPQNQRPMSPTSSHDSYETFQNPSVPSPPPMSPTMTFSTTSHTSSSADADIGHWATNIFNNLPTTMLEDDPEISRCFGDSAGKCRNLPDPEFERILQMKFPGGLRVKLYWRPRDYRCKIVCEWPESRRGVRWSCLPLSELHVRRAGPFLYLCRPTVTAPSTCWASLKFTSYEWLVIFHCSFLSLRSHDGGRHVDNGLDHVLKGETSNFAGAIRDSGFKHALRLYRDKATDAIRLEASVLDGDMKHCPIWTAFITHHVTSPTWLRWSKNTYTVYLAQLQRHVFSSEYVPHMAANGEHFLDFELLADAEDFVKTIEDFGDEYRGVRAPA</sequence>
<feature type="domain" description="PH" evidence="3">
    <location>
        <begin position="403"/>
        <end position="511"/>
    </location>
</feature>
<protein>
    <submittedName>
        <fullName evidence="4">Uncharacterized protein</fullName>
    </submittedName>
</protein>
<gene>
    <name evidence="4" type="ORF">PV08_09793</name>
</gene>